<proteinExistence type="predicted"/>
<dbReference type="RefSeq" id="WP_012875137.1">
    <property type="nucleotide sequence ID" value="NC_013525.1"/>
</dbReference>
<organism evidence="3 4">
    <name type="scientific">Thermobaculum terrenum (strain ATCC BAA-798 / CCMEE 7001 / YNP1)</name>
    <dbReference type="NCBI Taxonomy" id="525904"/>
    <lineage>
        <taxon>Bacteria</taxon>
        <taxon>Bacillati</taxon>
        <taxon>Chloroflexota</taxon>
        <taxon>Chloroflexia</taxon>
        <taxon>Candidatus Thermobaculales</taxon>
        <taxon>Candidatus Thermobaculaceae</taxon>
        <taxon>Thermobaculum</taxon>
    </lineage>
</organism>
<dbReference type="Proteomes" id="UP000000323">
    <property type="component" value="Chromosome 1"/>
</dbReference>
<dbReference type="PANTHER" id="PTHR38591:SF1">
    <property type="entry name" value="BLL1000 PROTEIN"/>
    <property type="match status" value="1"/>
</dbReference>
<keyword evidence="4" id="KW-1185">Reference proteome</keyword>
<name>D1CBD7_THET1</name>
<dbReference type="PANTHER" id="PTHR38591">
    <property type="entry name" value="HYDROLASE"/>
    <property type="match status" value="1"/>
</dbReference>
<evidence type="ECO:0000259" key="2">
    <source>
        <dbReference type="Pfam" id="PF07143"/>
    </source>
</evidence>
<reference evidence="4" key="1">
    <citation type="journal article" date="2010" name="Stand. Genomic Sci.">
        <title>Complete genome sequence of 'Thermobaculum terrenum' type strain (YNP1).</title>
        <authorList>
            <person name="Kiss H."/>
            <person name="Cleland D."/>
            <person name="Lapidus A."/>
            <person name="Lucas S."/>
            <person name="Glavina Del Rio T."/>
            <person name="Nolan M."/>
            <person name="Tice H."/>
            <person name="Han C."/>
            <person name="Goodwin L."/>
            <person name="Pitluck S."/>
            <person name="Liolios K."/>
            <person name="Ivanova N."/>
            <person name="Mavromatis K."/>
            <person name="Ovchinnikova G."/>
            <person name="Pati A."/>
            <person name="Chen A."/>
            <person name="Palaniappan K."/>
            <person name="Land M."/>
            <person name="Hauser L."/>
            <person name="Chang Y."/>
            <person name="Jeffries C."/>
            <person name="Lu M."/>
            <person name="Brettin T."/>
            <person name="Detter J."/>
            <person name="Goker M."/>
            <person name="Tindall B."/>
            <person name="Beck B."/>
            <person name="McDermott T."/>
            <person name="Woyke T."/>
            <person name="Bristow J."/>
            <person name="Eisen J."/>
            <person name="Markowitz V."/>
            <person name="Hugenholtz P."/>
            <person name="Kyrpides N."/>
            <person name="Klenk H."/>
            <person name="Cheng J."/>
        </authorList>
    </citation>
    <scope>NUCLEOTIDE SEQUENCE [LARGE SCALE GENOMIC DNA]</scope>
    <source>
        <strain evidence="4">ATCC BAA-798 / YNP1</strain>
    </source>
</reference>
<dbReference type="Pfam" id="PF17186">
    <property type="entry name" value="Lipocalin_9"/>
    <property type="match status" value="1"/>
</dbReference>
<dbReference type="InterPro" id="IPR010791">
    <property type="entry name" value="AttH_dom"/>
</dbReference>
<dbReference type="eggNOG" id="COG5621">
    <property type="taxonomic scope" value="Bacteria"/>
</dbReference>
<sequence>MLKCRYLFIICVLIFLMPACSAGLQTAPEGQIQGYNLDSINTTPVPDSLPRLTLPKDDLPHDYLTEWWYYTGHLTSQDGHRQYGFEFVIFQVDRKSFPKIYLAHFAITDLNRRSFSYDQRKQFGGNTNTTHRLNLALGSWTLEGLGGNYKIRADMKGYSIDLNLSTQKPPVLHGDDGVISFGPAGDSYYYSYTKLLVRGILIDRGVKYAVNGRAWMDHQWGNFLTNLGGGWDWFSLQLDNDTEYMIFVLRDNRGRWLGQFGTFIDKLGRKRELKSSDFSIRVTDYWTSSLTGAKYPSGWQIHIPGDNRQIRIKPLIKNQELNTEQTTGVTYWEGAVGVFEISGTGSTIGKGYVELTGYAD</sequence>
<evidence type="ECO:0000313" key="3">
    <source>
        <dbReference type="EMBL" id="ACZ42102.1"/>
    </source>
</evidence>
<protein>
    <recommendedName>
        <fullName evidence="2">AttH domain-containing protein</fullName>
    </recommendedName>
</protein>
<dbReference type="SUPFAM" id="SSF159245">
    <property type="entry name" value="AttH-like"/>
    <property type="match status" value="1"/>
</dbReference>
<feature type="chain" id="PRO_5003021281" description="AttH domain-containing protein" evidence="1">
    <location>
        <begin position="23"/>
        <end position="360"/>
    </location>
</feature>
<dbReference type="Gene3D" id="2.40.370.10">
    <property type="entry name" value="AttH-like domain"/>
    <property type="match status" value="2"/>
</dbReference>
<dbReference type="Pfam" id="PF07143">
    <property type="entry name" value="CrtC"/>
    <property type="match status" value="1"/>
</dbReference>
<dbReference type="STRING" id="525904.Tter_1194"/>
<dbReference type="HOGENOM" id="CLU_040626_0_0_0"/>
<accession>D1CBD7</accession>
<keyword evidence="1" id="KW-0732">Signal</keyword>
<evidence type="ECO:0000256" key="1">
    <source>
        <dbReference type="SAM" id="SignalP"/>
    </source>
</evidence>
<evidence type="ECO:0000313" key="4">
    <source>
        <dbReference type="Proteomes" id="UP000000323"/>
    </source>
</evidence>
<dbReference type="InterPro" id="IPR023374">
    <property type="entry name" value="AttH-like_dom_sf"/>
</dbReference>
<gene>
    <name evidence="3" type="ordered locus">Tter_1194</name>
</gene>
<dbReference type="AlphaFoldDB" id="D1CBD7"/>
<feature type="signal peptide" evidence="1">
    <location>
        <begin position="1"/>
        <end position="22"/>
    </location>
</feature>
<dbReference type="KEGG" id="ttr:Tter_1194"/>
<dbReference type="EMBL" id="CP001825">
    <property type="protein sequence ID" value="ACZ42102.1"/>
    <property type="molecule type" value="Genomic_DNA"/>
</dbReference>
<feature type="domain" description="AttH" evidence="2">
    <location>
        <begin position="65"/>
        <end position="222"/>
    </location>
</feature>